<protein>
    <submittedName>
        <fullName evidence="3">Acetyl esterase/lipase</fullName>
    </submittedName>
</protein>
<dbReference type="Pfam" id="PF20434">
    <property type="entry name" value="BD-FAE"/>
    <property type="match status" value="1"/>
</dbReference>
<dbReference type="InterPro" id="IPR050300">
    <property type="entry name" value="GDXG_lipolytic_enzyme"/>
</dbReference>
<evidence type="ECO:0000313" key="3">
    <source>
        <dbReference type="EMBL" id="MBB2893070.1"/>
    </source>
</evidence>
<evidence type="ECO:0000259" key="2">
    <source>
        <dbReference type="Pfam" id="PF20434"/>
    </source>
</evidence>
<gene>
    <name evidence="3" type="ORF">FHU39_003088</name>
</gene>
<dbReference type="InterPro" id="IPR029058">
    <property type="entry name" value="AB_hydrolase_fold"/>
</dbReference>
<dbReference type="PANTHER" id="PTHR48081:SF33">
    <property type="entry name" value="KYNURENINE FORMAMIDASE"/>
    <property type="match status" value="1"/>
</dbReference>
<dbReference type="Proteomes" id="UP000559182">
    <property type="component" value="Unassembled WGS sequence"/>
</dbReference>
<proteinExistence type="predicted"/>
<keyword evidence="4" id="KW-1185">Reference proteome</keyword>
<dbReference type="RefSeq" id="WP_221185548.1">
    <property type="nucleotide sequence ID" value="NZ_JACHVQ010000002.1"/>
</dbReference>
<dbReference type="AlphaFoldDB" id="A0A839N5P8"/>
<evidence type="ECO:0000313" key="4">
    <source>
        <dbReference type="Proteomes" id="UP000559182"/>
    </source>
</evidence>
<evidence type="ECO:0000256" key="1">
    <source>
        <dbReference type="ARBA" id="ARBA00022801"/>
    </source>
</evidence>
<reference evidence="3 4" key="1">
    <citation type="submission" date="2020-08" db="EMBL/GenBank/DDBJ databases">
        <title>Sequencing the genomes of 1000 actinobacteria strains.</title>
        <authorList>
            <person name="Klenk H.-P."/>
        </authorList>
    </citation>
    <scope>NUCLEOTIDE SEQUENCE [LARGE SCALE GENOMIC DNA]</scope>
    <source>
        <strain evidence="3 4">DSM 105369</strain>
    </source>
</reference>
<dbReference type="SUPFAM" id="SSF53474">
    <property type="entry name" value="alpha/beta-Hydrolases"/>
    <property type="match status" value="1"/>
</dbReference>
<accession>A0A839N5P8</accession>
<feature type="domain" description="BD-FAE-like" evidence="2">
    <location>
        <begin position="37"/>
        <end position="201"/>
    </location>
</feature>
<dbReference type="EMBL" id="JACHVQ010000002">
    <property type="protein sequence ID" value="MBB2893070.1"/>
    <property type="molecule type" value="Genomic_DNA"/>
</dbReference>
<comment type="caution">
    <text evidence="3">The sequence shown here is derived from an EMBL/GenBank/DDBJ whole genome shotgun (WGS) entry which is preliminary data.</text>
</comment>
<dbReference type="InterPro" id="IPR049492">
    <property type="entry name" value="BD-FAE-like_dom"/>
</dbReference>
<keyword evidence="1" id="KW-0378">Hydrolase</keyword>
<organism evidence="3 4">
    <name type="scientific">Flexivirga oryzae</name>
    <dbReference type="NCBI Taxonomy" id="1794944"/>
    <lineage>
        <taxon>Bacteria</taxon>
        <taxon>Bacillati</taxon>
        <taxon>Actinomycetota</taxon>
        <taxon>Actinomycetes</taxon>
        <taxon>Micrococcales</taxon>
        <taxon>Dermacoccaceae</taxon>
        <taxon>Flexivirga</taxon>
    </lineage>
</organism>
<dbReference type="Gene3D" id="3.40.50.1820">
    <property type="entry name" value="alpha/beta hydrolase"/>
    <property type="match status" value="1"/>
</dbReference>
<dbReference type="GO" id="GO:0016787">
    <property type="term" value="F:hydrolase activity"/>
    <property type="evidence" value="ECO:0007669"/>
    <property type="project" value="UniProtKB-KW"/>
</dbReference>
<dbReference type="PANTHER" id="PTHR48081">
    <property type="entry name" value="AB HYDROLASE SUPERFAMILY PROTEIN C4A8.06C"/>
    <property type="match status" value="1"/>
</dbReference>
<sequence length="241" mass="25211">MSILSMPAPPPDRSVAYGAHADQLYDVRRPTGTPRDATVVVVHGGFWRPSYDRTHAGAQSEALAAHGFHVATIEYRRIPGDWPAMAADVLSSVGAVQDDPALPDRLVLLGHSAGGQLVTWASYQPEVRVVGVVSLAGCVDLHLTRDLGLGDGAAAALLGSAPEKVWRAADPALLGPPRTRVRLVHGAADDRVPVEVSESYQAAVGGGVPLQVLAGCGHFELIDPRSAYFPPTVAAVDAVLT</sequence>
<name>A0A839N5P8_9MICO</name>